<evidence type="ECO:0000256" key="1">
    <source>
        <dbReference type="ARBA" id="ARBA00010370"/>
    </source>
</evidence>
<dbReference type="GO" id="GO:0006508">
    <property type="term" value="P:proteolysis"/>
    <property type="evidence" value="ECO:0007669"/>
    <property type="project" value="UniProtKB-KW"/>
</dbReference>
<comment type="similarity">
    <text evidence="1">Belongs to the peptidase M10A family.</text>
</comment>
<dbReference type="Bgee" id="ENSECAG00000014774">
    <property type="expression patterns" value="Expressed in synovial membrane of synovial joint and 15 other cell types or tissues"/>
</dbReference>
<evidence type="ECO:0000313" key="10">
    <source>
        <dbReference type="Proteomes" id="UP000002281"/>
    </source>
</evidence>
<dbReference type="GO" id="GO:0031012">
    <property type="term" value="C:extracellular matrix"/>
    <property type="evidence" value="ECO:0007669"/>
    <property type="project" value="InterPro"/>
</dbReference>
<dbReference type="HOGENOM" id="CLU_015489_2_0_1"/>
<dbReference type="GeneTree" id="ENSGT00940000161187"/>
<dbReference type="InterPro" id="IPR001818">
    <property type="entry name" value="Pept_M10_metallopeptidase"/>
</dbReference>
<protein>
    <submittedName>
        <fullName evidence="9">Matrix metallopeptidase 23</fullName>
    </submittedName>
</protein>
<dbReference type="InterPro" id="IPR006026">
    <property type="entry name" value="Peptidase_Metallo"/>
</dbReference>
<keyword evidence="4" id="KW-0378">Hydrolase</keyword>
<dbReference type="GO" id="GO:0005615">
    <property type="term" value="C:extracellular space"/>
    <property type="evidence" value="ECO:0000318"/>
    <property type="project" value="GO_Central"/>
</dbReference>
<evidence type="ECO:0000256" key="7">
    <source>
        <dbReference type="SAM" id="MobiDB-lite"/>
    </source>
</evidence>
<dbReference type="PANTHER" id="PTHR10201:SF7">
    <property type="entry name" value="MATRIX METALLOPROTEINASE-23"/>
    <property type="match status" value="1"/>
</dbReference>
<keyword evidence="6" id="KW-0865">Zymogen</keyword>
<dbReference type="Proteomes" id="UP000002281">
    <property type="component" value="Chromosome 2"/>
</dbReference>
<dbReference type="GO" id="GO:0004222">
    <property type="term" value="F:metalloendopeptidase activity"/>
    <property type="evidence" value="ECO:0000318"/>
    <property type="project" value="GO_Central"/>
</dbReference>
<dbReference type="InParanoid" id="F7CSU6"/>
<dbReference type="SUPFAM" id="SSF55486">
    <property type="entry name" value="Metalloproteases ('zincins'), catalytic domain"/>
    <property type="match status" value="1"/>
</dbReference>
<sequence>PAGPAQAPATDPQALGPLGQLRAAGCSHSGRPAGSLQGRPRPPACRPPHGAVTRDARRLPARLLRGSAGPARSPTRPAAPTASPQAPWAAGPASPRRRRGPATRPGGSGPCWAPCASCPPSCCWPGWGPRRPGPPRAQRRCDPALGGARCSPDTNPDVDPHPRILSFPRNLLSPSETRRGLAAAFRMWSDVSPFSFREVAPEQPSDLRIGFYPINHTDCLVSAMHHCFDGPTGELAHAFFPPHGGIHFDDSEYWVLGPTRYSWKKGDGRHGLLWGLRATVGAAGGLWGWPWLRSGVKQAGRGRL</sequence>
<feature type="compositionally biased region" description="Low complexity" evidence="7">
    <location>
        <begin position="61"/>
        <end position="94"/>
    </location>
</feature>
<reference evidence="9" key="3">
    <citation type="submission" date="2025-09" db="UniProtKB">
        <authorList>
            <consortium name="Ensembl"/>
        </authorList>
    </citation>
    <scope>IDENTIFICATION</scope>
    <source>
        <strain evidence="9">Thoroughbred</strain>
    </source>
</reference>
<keyword evidence="2" id="KW-0645">Protease</keyword>
<evidence type="ECO:0000313" key="9">
    <source>
        <dbReference type="Ensembl" id="ENSECAP00000012387.3"/>
    </source>
</evidence>
<dbReference type="InterPro" id="IPR024079">
    <property type="entry name" value="MetalloPept_cat_dom_sf"/>
</dbReference>
<dbReference type="FunCoup" id="F7CSU6">
    <property type="interactions" value="163"/>
</dbReference>
<reference evidence="9" key="2">
    <citation type="submission" date="2025-08" db="UniProtKB">
        <authorList>
            <consortium name="Ensembl"/>
        </authorList>
    </citation>
    <scope>IDENTIFICATION</scope>
    <source>
        <strain evidence="9">Thoroughbred</strain>
    </source>
</reference>
<feature type="region of interest" description="Disordered" evidence="7">
    <location>
        <begin position="1"/>
        <end position="109"/>
    </location>
</feature>
<dbReference type="Gene3D" id="3.40.390.10">
    <property type="entry name" value="Collagenase (Catalytic Domain)"/>
    <property type="match status" value="1"/>
</dbReference>
<dbReference type="STRING" id="9796.ENSECAP00000012387"/>
<organism evidence="9 10">
    <name type="scientific">Equus caballus</name>
    <name type="common">Horse</name>
    <dbReference type="NCBI Taxonomy" id="9796"/>
    <lineage>
        <taxon>Eukaryota</taxon>
        <taxon>Metazoa</taxon>
        <taxon>Chordata</taxon>
        <taxon>Craniata</taxon>
        <taxon>Vertebrata</taxon>
        <taxon>Euteleostomi</taxon>
        <taxon>Mammalia</taxon>
        <taxon>Eutheria</taxon>
        <taxon>Laurasiatheria</taxon>
        <taxon>Perissodactyla</taxon>
        <taxon>Equidae</taxon>
        <taxon>Equus</taxon>
    </lineage>
</organism>
<dbReference type="GO" id="GO:0008270">
    <property type="term" value="F:zinc ion binding"/>
    <property type="evidence" value="ECO:0007669"/>
    <property type="project" value="InterPro"/>
</dbReference>
<dbReference type="MEROPS" id="M10.022"/>
<evidence type="ECO:0000256" key="4">
    <source>
        <dbReference type="ARBA" id="ARBA00022801"/>
    </source>
</evidence>
<evidence type="ECO:0000256" key="5">
    <source>
        <dbReference type="ARBA" id="ARBA00022833"/>
    </source>
</evidence>
<dbReference type="GO" id="GO:0030198">
    <property type="term" value="P:extracellular matrix organization"/>
    <property type="evidence" value="ECO:0000318"/>
    <property type="project" value="GO_Central"/>
</dbReference>
<keyword evidence="10" id="KW-1185">Reference proteome</keyword>
<keyword evidence="3" id="KW-0479">Metal-binding</keyword>
<dbReference type="AlphaFoldDB" id="F7CSU6"/>
<feature type="domain" description="Peptidase metallopeptidase" evidence="8">
    <location>
        <begin position="152"/>
        <end position="282"/>
    </location>
</feature>
<proteinExistence type="inferred from homology"/>
<evidence type="ECO:0000256" key="3">
    <source>
        <dbReference type="ARBA" id="ARBA00022723"/>
    </source>
</evidence>
<evidence type="ECO:0000256" key="6">
    <source>
        <dbReference type="ARBA" id="ARBA00023145"/>
    </source>
</evidence>
<evidence type="ECO:0000256" key="2">
    <source>
        <dbReference type="ARBA" id="ARBA00022670"/>
    </source>
</evidence>
<accession>F7CSU6</accession>
<keyword evidence="5" id="KW-0862">Zinc</keyword>
<dbReference type="SMART" id="SM00235">
    <property type="entry name" value="ZnMc"/>
    <property type="match status" value="1"/>
</dbReference>
<dbReference type="PANTHER" id="PTHR10201">
    <property type="entry name" value="MATRIX METALLOPROTEINASE"/>
    <property type="match status" value="1"/>
</dbReference>
<dbReference type="Ensembl" id="ENSECAT00000015414.4">
    <property type="protein sequence ID" value="ENSECAP00000012387.3"/>
    <property type="gene ID" value="ENSECAG00000014774.4"/>
</dbReference>
<evidence type="ECO:0000259" key="8">
    <source>
        <dbReference type="SMART" id="SM00235"/>
    </source>
</evidence>
<name>F7CSU6_HORSE</name>
<dbReference type="PaxDb" id="9796-ENSECAP00000012387"/>
<reference evidence="9 10" key="1">
    <citation type="journal article" date="2009" name="Science">
        <title>Genome sequence, comparative analysis, and population genetics of the domestic horse.</title>
        <authorList>
            <consortium name="Broad Institute Genome Sequencing Platform"/>
            <consortium name="Broad Institute Whole Genome Assembly Team"/>
            <person name="Wade C.M."/>
            <person name="Giulotto E."/>
            <person name="Sigurdsson S."/>
            <person name="Zoli M."/>
            <person name="Gnerre S."/>
            <person name="Imsland F."/>
            <person name="Lear T.L."/>
            <person name="Adelson D.L."/>
            <person name="Bailey E."/>
            <person name="Bellone R.R."/>
            <person name="Bloecker H."/>
            <person name="Distl O."/>
            <person name="Edgar R.C."/>
            <person name="Garber M."/>
            <person name="Leeb T."/>
            <person name="Mauceli E."/>
            <person name="MacLeod J.N."/>
            <person name="Penedo M.C.T."/>
            <person name="Raison J.M."/>
            <person name="Sharpe T."/>
            <person name="Vogel J."/>
            <person name="Andersson L."/>
            <person name="Antczak D.F."/>
            <person name="Biagi T."/>
            <person name="Binns M.M."/>
            <person name="Chowdhary B.P."/>
            <person name="Coleman S.J."/>
            <person name="Della Valle G."/>
            <person name="Fryc S."/>
            <person name="Guerin G."/>
            <person name="Hasegawa T."/>
            <person name="Hill E.W."/>
            <person name="Jurka J."/>
            <person name="Kiialainen A."/>
            <person name="Lindgren G."/>
            <person name="Liu J."/>
            <person name="Magnani E."/>
            <person name="Mickelson J.R."/>
            <person name="Murray J."/>
            <person name="Nergadze S.G."/>
            <person name="Onofrio R."/>
            <person name="Pedroni S."/>
            <person name="Piras M.F."/>
            <person name="Raudsepp T."/>
            <person name="Rocchi M."/>
            <person name="Roeed K.H."/>
            <person name="Ryder O.A."/>
            <person name="Searle S."/>
            <person name="Skow L."/>
            <person name="Swinburne J.E."/>
            <person name="Syvaenen A.C."/>
            <person name="Tozaki T."/>
            <person name="Valberg S.J."/>
            <person name="Vaudin M."/>
            <person name="White J.R."/>
            <person name="Zody M.C."/>
            <person name="Lander E.S."/>
            <person name="Lindblad-Toh K."/>
        </authorList>
    </citation>
    <scope>NUCLEOTIDE SEQUENCE [LARGE SCALE GENOMIC DNA]</scope>
    <source>
        <strain evidence="9 10">Thoroughbred</strain>
    </source>
</reference>
<dbReference type="Pfam" id="PF00413">
    <property type="entry name" value="Peptidase_M10"/>
    <property type="match status" value="1"/>
</dbReference>
<dbReference type="GO" id="GO:0030574">
    <property type="term" value="P:collagen catabolic process"/>
    <property type="evidence" value="ECO:0000318"/>
    <property type="project" value="GO_Central"/>
</dbReference>